<keyword evidence="2" id="KW-0488">Methylation</keyword>
<dbReference type="Pfam" id="PF00472">
    <property type="entry name" value="RF-1"/>
    <property type="match status" value="1"/>
</dbReference>
<dbReference type="PROSITE" id="PS00745">
    <property type="entry name" value="RF_PROK_I"/>
    <property type="match status" value="1"/>
</dbReference>
<dbReference type="InterPro" id="IPR000352">
    <property type="entry name" value="Pep_chain_release_fac_I"/>
</dbReference>
<dbReference type="EMBL" id="JABXXO010000015">
    <property type="protein sequence ID" value="KAF7760276.1"/>
    <property type="molecule type" value="Genomic_DNA"/>
</dbReference>
<dbReference type="InterPro" id="IPR005139">
    <property type="entry name" value="PCRF"/>
</dbReference>
<evidence type="ECO:0000256" key="2">
    <source>
        <dbReference type="ARBA" id="ARBA00022481"/>
    </source>
</evidence>
<dbReference type="AlphaFoldDB" id="A0A8H7C0V5"/>
<evidence type="ECO:0000259" key="4">
    <source>
        <dbReference type="PROSITE" id="PS00745"/>
    </source>
</evidence>
<dbReference type="Gene3D" id="6.10.140.1950">
    <property type="match status" value="1"/>
</dbReference>
<dbReference type="Proteomes" id="UP000629468">
    <property type="component" value="Unassembled WGS sequence"/>
</dbReference>
<dbReference type="SUPFAM" id="SSF75620">
    <property type="entry name" value="Release factor"/>
    <property type="match status" value="1"/>
</dbReference>
<dbReference type="Gene3D" id="3.30.70.1660">
    <property type="match status" value="1"/>
</dbReference>
<organism evidence="5 6">
    <name type="scientific">Agaricus bisporus var. burnettii</name>
    <dbReference type="NCBI Taxonomy" id="192524"/>
    <lineage>
        <taxon>Eukaryota</taxon>
        <taxon>Fungi</taxon>
        <taxon>Dikarya</taxon>
        <taxon>Basidiomycota</taxon>
        <taxon>Agaricomycotina</taxon>
        <taxon>Agaricomycetes</taxon>
        <taxon>Agaricomycetidae</taxon>
        <taxon>Agaricales</taxon>
        <taxon>Agaricineae</taxon>
        <taxon>Agaricaceae</taxon>
        <taxon>Agaricus</taxon>
    </lineage>
</organism>
<name>A0A8H7C0V5_AGABI</name>
<comment type="caution">
    <text evidence="5">The sequence shown here is derived from an EMBL/GenBank/DDBJ whole genome shotgun (WGS) entry which is preliminary data.</text>
</comment>
<dbReference type="GO" id="GO:0005739">
    <property type="term" value="C:mitochondrion"/>
    <property type="evidence" value="ECO:0007669"/>
    <property type="project" value="GOC"/>
</dbReference>
<dbReference type="InterPro" id="IPR050057">
    <property type="entry name" value="Prokaryotic/Mito_RF"/>
</dbReference>
<gene>
    <name evidence="5" type="ORF">Agabi119p4_10952</name>
</gene>
<reference evidence="5 6" key="1">
    <citation type="journal article" name="Sci. Rep.">
        <title>Telomere-to-telomere assembled and centromere annotated genomes of the two main subspecies of the button mushroom Agaricus bisporus reveal especially polymorphic chromosome ends.</title>
        <authorList>
            <person name="Sonnenberg A.S.M."/>
            <person name="Sedaghat-Telgerd N."/>
            <person name="Lavrijssen B."/>
            <person name="Ohm R.A."/>
            <person name="Hendrickx P.M."/>
            <person name="Scholtmeijer K."/>
            <person name="Baars J.J.P."/>
            <person name="van Peer A."/>
        </authorList>
    </citation>
    <scope>NUCLEOTIDE SEQUENCE [LARGE SCALE GENOMIC DNA]</scope>
    <source>
        <strain evidence="5 6">H119_p4</strain>
    </source>
</reference>
<dbReference type="Pfam" id="PF03462">
    <property type="entry name" value="PCRF"/>
    <property type="match status" value="1"/>
</dbReference>
<accession>A0A8H7C0V5</accession>
<evidence type="ECO:0000313" key="6">
    <source>
        <dbReference type="Proteomes" id="UP000629468"/>
    </source>
</evidence>
<dbReference type="FunFam" id="3.30.160.20:FF:000004">
    <property type="entry name" value="Peptide chain release factor 1"/>
    <property type="match status" value="1"/>
</dbReference>
<dbReference type="PANTHER" id="PTHR43804:SF7">
    <property type="entry name" value="LD18447P"/>
    <property type="match status" value="1"/>
</dbReference>
<dbReference type="SMART" id="SM00937">
    <property type="entry name" value="PCRF"/>
    <property type="match status" value="1"/>
</dbReference>
<dbReference type="InterPro" id="IPR045853">
    <property type="entry name" value="Pep_chain_release_fac_I_sf"/>
</dbReference>
<keyword evidence="3" id="KW-0648">Protein biosynthesis</keyword>
<dbReference type="GO" id="GO:0003747">
    <property type="term" value="F:translation release factor activity"/>
    <property type="evidence" value="ECO:0007669"/>
    <property type="project" value="InterPro"/>
</dbReference>
<dbReference type="Gene3D" id="3.30.160.20">
    <property type="match status" value="1"/>
</dbReference>
<protein>
    <recommendedName>
        <fullName evidence="4">Prokaryotic-type class I peptide chain release factors domain-containing protein</fullName>
    </recommendedName>
</protein>
<evidence type="ECO:0000313" key="5">
    <source>
        <dbReference type="EMBL" id="KAF7760276.1"/>
    </source>
</evidence>
<feature type="domain" description="Prokaryotic-type class I peptide chain release factors" evidence="4">
    <location>
        <begin position="272"/>
        <end position="288"/>
    </location>
</feature>
<comment type="similarity">
    <text evidence="1">Belongs to the prokaryotic/mitochondrial release factor family.</text>
</comment>
<dbReference type="PANTHER" id="PTHR43804">
    <property type="entry name" value="LD18447P"/>
    <property type="match status" value="1"/>
</dbReference>
<sequence>MFRLFRPHICRRISYSFRHYAATPNANQPIVNAIQNLEKDHKRLLRVVEKRIRDRKLMYSQLTDEMSTPEDIAKLKLLKESESLQNAWDEWEEKRLALQETTEFLSDPDPLMRALAEEEHTTLTDTLTLTLTQTFPHLLTPPSTTTHLGALMELKSGVGGSESSLFLGELLRMYQRVANSNQWKTQIMSQNDLDGTSHGIKDAVVEIKGRGAYDALRWESGVHRVQRVPATETSGRVHTSTVAIVVLPLVEETDAKDDDLFSMDEVKIEVMRARGAGGQHVNKTESAIRLTHIPSGITVSMQDERSQHQNRRKAFQVLRSRLMDRKIMREIEEYRAVRLNLVRTADRSEKIRTYNYAQDRVTDHRIGLTLMNLSGVLEGYGLQEILDALKRNHEEEIMEDMLNAATS</sequence>
<dbReference type="GO" id="GO:0032543">
    <property type="term" value="P:mitochondrial translation"/>
    <property type="evidence" value="ECO:0007669"/>
    <property type="project" value="UniProtKB-ARBA"/>
</dbReference>
<proteinExistence type="inferred from homology"/>
<evidence type="ECO:0000256" key="3">
    <source>
        <dbReference type="ARBA" id="ARBA00022917"/>
    </source>
</evidence>
<evidence type="ECO:0000256" key="1">
    <source>
        <dbReference type="ARBA" id="ARBA00010835"/>
    </source>
</evidence>